<dbReference type="CDD" id="cd09854">
    <property type="entry name" value="PIN_VapC-like"/>
    <property type="match status" value="1"/>
</dbReference>
<evidence type="ECO:0000256" key="1">
    <source>
        <dbReference type="SAM" id="MobiDB-lite"/>
    </source>
</evidence>
<dbReference type="AlphaFoldDB" id="A0A0S2DNN0"/>
<evidence type="ECO:0000313" key="2">
    <source>
        <dbReference type="EMBL" id="ALN59919.1"/>
    </source>
</evidence>
<dbReference type="EMBL" id="CP013140">
    <property type="protein sequence ID" value="ALN59919.1"/>
    <property type="molecule type" value="Genomic_DNA"/>
</dbReference>
<dbReference type="PATRIC" id="fig|69.6.peg.4515"/>
<feature type="region of interest" description="Disordered" evidence="1">
    <location>
        <begin position="768"/>
        <end position="800"/>
    </location>
</feature>
<dbReference type="Proteomes" id="UP000061569">
    <property type="component" value="Chromosome"/>
</dbReference>
<sequence length="800" mass="87706">MTNYFLSDTSSLVYAYRAGGSQLLDTYMDVAKAEGYELAISNTVRLEIRNGPLNRELLAYIADRQIPVLEAPDTERELRAATDPDERSRLAKNAGERSLIEIAAREHTQGRDTVVWSDDKHFVSPQIQRQLQRELPGLQTTTTAELLDRSYRDGFIAEAEYKQHLAGYQNQPVFKDSPRLNSFDTALSGAVADLAEGDASVRAPGGQRGYASAQLLIGEVPRNTLIRSGGLLATGADLTASATRVAELLEQDNPAAAQSEASHAVARNVGGWLGGSAAAATVGTSGYLPAAIVVADAMLMSKAFDKAVDLKENRDITRQTDRQGVVWTFDGRNWVREERIDKTADGRDDPVEGRLGAGYEKARELGAYASARAVELALAKTPRPQDPFDVPAGPGDRRGLDNQNWRRDPETEQWQRLVKTAVTGAGERGVYQQQIATPERAAELNREAVVRIQHNIANGRESVAAAYLESHAAQRSRDFVEVPSAVQWARPRPDEAQGSDGQRYRRGADGEWSGGGRVAQGNLALELDLTQAAREPSLQRFDARIAALEARPAPTEQQRQQNQLLHQYRVTGERTELTPQWQRAIELAVQRTREQHGIAGPGALQLQPRDGAYGADSAVAHYRRGVDGVNRLVAVTSTEEILQARQQVLAQDAQRAPPSKPDAAQTPQHVRPDARHEPEPPVDLSRFPREDRAMIAKIRASVPDGVTDEQLAAGVLAAKRNGIRDADNLGPVGVVGATLWMDRTVPGFHTGVNLAQPAPPLQDTLRDTLRFDQEQAQLRTQEREREQHHERQAGATRAQP</sequence>
<protein>
    <submittedName>
        <fullName evidence="2">Large Ala/Gln-rich protein</fullName>
    </submittedName>
</protein>
<feature type="region of interest" description="Disordered" evidence="1">
    <location>
        <begin position="649"/>
        <end position="685"/>
    </location>
</feature>
<evidence type="ECO:0000313" key="3">
    <source>
        <dbReference type="Proteomes" id="UP000061569"/>
    </source>
</evidence>
<gene>
    <name evidence="2" type="ORF">GLE_4578</name>
</gene>
<feature type="compositionally biased region" description="Basic and acidic residues" evidence="1">
    <location>
        <begin position="670"/>
        <end position="679"/>
    </location>
</feature>
<accession>A0A0S2DNN0</accession>
<feature type="compositionally biased region" description="Basic and acidic residues" evidence="1">
    <location>
        <begin position="395"/>
        <end position="404"/>
    </location>
</feature>
<feature type="compositionally biased region" description="Basic and acidic residues" evidence="1">
    <location>
        <begin position="780"/>
        <end position="792"/>
    </location>
</feature>
<feature type="region of interest" description="Disordered" evidence="1">
    <location>
        <begin position="382"/>
        <end position="404"/>
    </location>
</feature>
<dbReference type="KEGG" id="lez:GLE_4578"/>
<proteinExistence type="predicted"/>
<feature type="region of interest" description="Disordered" evidence="1">
    <location>
        <begin position="490"/>
        <end position="515"/>
    </location>
</feature>
<name>A0A0S2DNN0_LYSEN</name>
<organism evidence="2 3">
    <name type="scientific">Lysobacter enzymogenes</name>
    <dbReference type="NCBI Taxonomy" id="69"/>
    <lineage>
        <taxon>Bacteria</taxon>
        <taxon>Pseudomonadati</taxon>
        <taxon>Pseudomonadota</taxon>
        <taxon>Gammaproteobacteria</taxon>
        <taxon>Lysobacterales</taxon>
        <taxon>Lysobacteraceae</taxon>
        <taxon>Lysobacter</taxon>
    </lineage>
</organism>
<dbReference type="STRING" id="69.GLE_4578"/>
<dbReference type="OrthoDB" id="6053162at2"/>
<reference evidence="2 3" key="1">
    <citation type="submission" date="2015-11" db="EMBL/GenBank/DDBJ databases">
        <title>Genome sequences of Lysobacter enzymogenes strain C3 and Lysobacter antibioticus ATCC 29479.</title>
        <authorList>
            <person name="Kobayashi D.Y."/>
        </authorList>
    </citation>
    <scope>NUCLEOTIDE SEQUENCE [LARGE SCALE GENOMIC DNA]</scope>
    <source>
        <strain evidence="2 3">C3</strain>
    </source>
</reference>